<name>A0A9E7KCS2_9LILI</name>
<dbReference type="OrthoDB" id="7537227at2759"/>
<dbReference type="EMBL" id="CP097509">
    <property type="protein sequence ID" value="URE15533.1"/>
    <property type="molecule type" value="Genomic_DNA"/>
</dbReference>
<accession>A0A9E7KCS2</accession>
<reference evidence="1" key="1">
    <citation type="submission" date="2022-05" db="EMBL/GenBank/DDBJ databases">
        <title>The Musa troglodytarum L. genome provides insights into the mechanism of non-climacteric behaviour and enrichment of carotenoids.</title>
        <authorList>
            <person name="Wang J."/>
        </authorList>
    </citation>
    <scope>NUCLEOTIDE SEQUENCE</scope>
    <source>
        <tissue evidence="1">Leaf</tissue>
    </source>
</reference>
<sequence>MPPFFRAVTLSRPLTLRILHSPSECVLEISASASGATRSPISFPPFHLKRSKGKPCKNRSFPLIRAFGSSQGVEPSLGCPDRSHLGYDSVDNEKEQQKSLAESYSSVDEGSLETCKERVNNDAEAVFSTNRKEIYEKELKDATARALELNKEKVKVALGIKSLQEIAENNLREKLQCKDSLRHFNLVPADGGRIMAHLVVHIATLMEIKEQSGKGIESTVSKVTTEFAGRCQPCRSSRCLGRRGSWVTQARNRMESITTKYAEA</sequence>
<dbReference type="AlphaFoldDB" id="A0A9E7KCS2"/>
<protein>
    <submittedName>
        <fullName evidence="1">Uncharacterized protein</fullName>
    </submittedName>
</protein>
<gene>
    <name evidence="1" type="ORF">MUK42_11997</name>
</gene>
<evidence type="ECO:0000313" key="1">
    <source>
        <dbReference type="EMBL" id="URE15533.1"/>
    </source>
</evidence>
<proteinExistence type="predicted"/>
<evidence type="ECO:0000313" key="2">
    <source>
        <dbReference type="Proteomes" id="UP001055439"/>
    </source>
</evidence>
<dbReference type="Proteomes" id="UP001055439">
    <property type="component" value="Chromosome 7"/>
</dbReference>
<organism evidence="1 2">
    <name type="scientific">Musa troglodytarum</name>
    <name type="common">fe'i banana</name>
    <dbReference type="NCBI Taxonomy" id="320322"/>
    <lineage>
        <taxon>Eukaryota</taxon>
        <taxon>Viridiplantae</taxon>
        <taxon>Streptophyta</taxon>
        <taxon>Embryophyta</taxon>
        <taxon>Tracheophyta</taxon>
        <taxon>Spermatophyta</taxon>
        <taxon>Magnoliopsida</taxon>
        <taxon>Liliopsida</taxon>
        <taxon>Zingiberales</taxon>
        <taxon>Musaceae</taxon>
        <taxon>Musa</taxon>
    </lineage>
</organism>
<keyword evidence="2" id="KW-1185">Reference proteome</keyword>